<protein>
    <submittedName>
        <fullName evidence="1">Uncharacterized protein</fullName>
    </submittedName>
</protein>
<dbReference type="Proteomes" id="UP001595767">
    <property type="component" value="Unassembled WGS sequence"/>
</dbReference>
<reference evidence="2" key="1">
    <citation type="journal article" date="2019" name="Int. J. Syst. Evol. Microbiol.">
        <title>The Global Catalogue of Microorganisms (GCM) 10K type strain sequencing project: providing services to taxonomists for standard genome sequencing and annotation.</title>
        <authorList>
            <consortium name="The Broad Institute Genomics Platform"/>
            <consortium name="The Broad Institute Genome Sequencing Center for Infectious Disease"/>
            <person name="Wu L."/>
            <person name="Ma J."/>
        </authorList>
    </citation>
    <scope>NUCLEOTIDE SEQUENCE [LARGE SCALE GENOMIC DNA]</scope>
    <source>
        <strain evidence="2">CGMCC 4.7204</strain>
    </source>
</reference>
<evidence type="ECO:0000313" key="1">
    <source>
        <dbReference type="EMBL" id="MFC4124680.1"/>
    </source>
</evidence>
<keyword evidence="2" id="KW-1185">Reference proteome</keyword>
<name>A0ABV8L1Q9_9NOCA</name>
<dbReference type="EMBL" id="JBHSBA010000003">
    <property type="protein sequence ID" value="MFC4124680.1"/>
    <property type="molecule type" value="Genomic_DNA"/>
</dbReference>
<gene>
    <name evidence="1" type="ORF">ACFOW8_07065</name>
</gene>
<sequence>MEIVNGHQAATVHLTTQTDNGFLLVAAEIGGWAGPFPLLSRARDRALAAAGPLCARLADRADVIEATAFRAALRPPGEGARLLRRAGVRPARYDIVVLIRTTTVGDLEAVRTDPAYRELLALLERAAEHIHHIAASSPARIADVDHRPDAWFLFNYFHCQDNQTVFDVWHYTAGWFQRKTALPNSVPMQPLPTESGDYTLVNHASWPTLRAFLPSLLFRPTFRSFVLRNFAANDIAAQPIIYRRMPGSVASS</sequence>
<accession>A0ABV8L1Q9</accession>
<comment type="caution">
    <text evidence="1">The sequence shown here is derived from an EMBL/GenBank/DDBJ whole genome shotgun (WGS) entry which is preliminary data.</text>
</comment>
<evidence type="ECO:0000313" key="2">
    <source>
        <dbReference type="Proteomes" id="UP001595767"/>
    </source>
</evidence>
<proteinExistence type="predicted"/>
<dbReference type="RefSeq" id="WP_378547164.1">
    <property type="nucleotide sequence ID" value="NZ_JBHSBA010000003.1"/>
</dbReference>
<organism evidence="1 2">
    <name type="scientific">Nocardia rhizosphaerae</name>
    <dbReference type="NCBI Taxonomy" id="1691571"/>
    <lineage>
        <taxon>Bacteria</taxon>
        <taxon>Bacillati</taxon>
        <taxon>Actinomycetota</taxon>
        <taxon>Actinomycetes</taxon>
        <taxon>Mycobacteriales</taxon>
        <taxon>Nocardiaceae</taxon>
        <taxon>Nocardia</taxon>
    </lineage>
</organism>